<proteinExistence type="predicted"/>
<gene>
    <name evidence="1" type="ORF">CM83_103540</name>
</gene>
<evidence type="ECO:0000313" key="1">
    <source>
        <dbReference type="EMBL" id="JAG15042.1"/>
    </source>
</evidence>
<accession>A0A0A9X2V2</accession>
<organism evidence="1">
    <name type="scientific">Lygus hesperus</name>
    <name type="common">Western plant bug</name>
    <dbReference type="NCBI Taxonomy" id="30085"/>
    <lineage>
        <taxon>Eukaryota</taxon>
        <taxon>Metazoa</taxon>
        <taxon>Ecdysozoa</taxon>
        <taxon>Arthropoda</taxon>
        <taxon>Hexapoda</taxon>
        <taxon>Insecta</taxon>
        <taxon>Pterygota</taxon>
        <taxon>Neoptera</taxon>
        <taxon>Paraneoptera</taxon>
        <taxon>Hemiptera</taxon>
        <taxon>Heteroptera</taxon>
        <taxon>Panheteroptera</taxon>
        <taxon>Cimicomorpha</taxon>
        <taxon>Miridae</taxon>
        <taxon>Mirini</taxon>
        <taxon>Lygus</taxon>
    </lineage>
</organism>
<dbReference type="EMBL" id="GBHO01028562">
    <property type="protein sequence ID" value="JAG15042.1"/>
    <property type="molecule type" value="Transcribed_RNA"/>
</dbReference>
<sequence>PPQHTSPAKHAGIHHQATNSTVVNNCCYACRKAGTFITNYSAHLHPKHLYSPPSMRIAYQRSRGRTAEWWIISHQSGSHISRRSMQCVMKPPTEFENHP</sequence>
<dbReference type="AlphaFoldDB" id="A0A0A9X2V2"/>
<name>A0A0A9X2V2_LYGHE</name>
<protein>
    <submittedName>
        <fullName evidence="1">Uncharacterized protein</fullName>
    </submittedName>
</protein>
<reference evidence="1" key="1">
    <citation type="journal article" date="2014" name="PLoS ONE">
        <title>Transcriptome-Based Identification of ABC Transporters in the Western Tarnished Plant Bug Lygus hesperus.</title>
        <authorList>
            <person name="Hull J.J."/>
            <person name="Chaney K."/>
            <person name="Geib S.M."/>
            <person name="Fabrick J.A."/>
            <person name="Brent C.S."/>
            <person name="Walsh D."/>
            <person name="Lavine L.C."/>
        </authorList>
    </citation>
    <scope>NUCLEOTIDE SEQUENCE</scope>
</reference>
<reference evidence="1" key="2">
    <citation type="submission" date="2014-07" db="EMBL/GenBank/DDBJ databases">
        <authorList>
            <person name="Hull J."/>
        </authorList>
    </citation>
    <scope>NUCLEOTIDE SEQUENCE</scope>
</reference>
<feature type="non-terminal residue" evidence="1">
    <location>
        <position position="1"/>
    </location>
</feature>